<dbReference type="Pfam" id="PF07715">
    <property type="entry name" value="Plug"/>
    <property type="match status" value="1"/>
</dbReference>
<dbReference type="Gene3D" id="2.40.170.20">
    <property type="entry name" value="TonB-dependent receptor, beta-barrel domain"/>
    <property type="match status" value="1"/>
</dbReference>
<evidence type="ECO:0000256" key="3">
    <source>
        <dbReference type="ARBA" id="ARBA00023237"/>
    </source>
</evidence>
<evidence type="ECO:0000256" key="1">
    <source>
        <dbReference type="ARBA" id="ARBA00004442"/>
    </source>
</evidence>
<evidence type="ECO:0000256" key="2">
    <source>
        <dbReference type="ARBA" id="ARBA00023136"/>
    </source>
</evidence>
<dbReference type="Pfam" id="PF00593">
    <property type="entry name" value="TonB_dep_Rec_b-barrel"/>
    <property type="match status" value="1"/>
</dbReference>
<dbReference type="PANTHER" id="PTHR40980:SF3">
    <property type="entry name" value="TONB-DEPENDENT RECEPTOR-LIKE BETA-BARREL DOMAIN-CONTAINING PROTEIN"/>
    <property type="match status" value="1"/>
</dbReference>
<evidence type="ECO:0000256" key="4">
    <source>
        <dbReference type="RuleBase" id="RU003357"/>
    </source>
</evidence>
<organism evidence="8">
    <name type="scientific">Teredinibacter waterburyi</name>
    <dbReference type="NCBI Taxonomy" id="1500538"/>
    <lineage>
        <taxon>Bacteria</taxon>
        <taxon>Pseudomonadati</taxon>
        <taxon>Pseudomonadota</taxon>
        <taxon>Gammaproteobacteria</taxon>
        <taxon>Cellvibrionales</taxon>
        <taxon>Cellvibrionaceae</taxon>
        <taxon>Teredinibacter</taxon>
    </lineage>
</organism>
<reference evidence="8" key="1">
    <citation type="journal article" date="2014" name="Proc. Natl. Acad. Sci. U.S.A.">
        <title>Gill bacteria enable a novel digestive strategy in a wood-feeding mollusk.</title>
        <authorList>
            <person name="O'Connor R.M."/>
            <person name="Fung J.M."/>
            <person name="Sharp K.H."/>
            <person name="Benner J.S."/>
            <person name="McClung C."/>
            <person name="Cushing S."/>
            <person name="Lamkin E.R."/>
            <person name="Fomenkov A.I."/>
            <person name="Henrissat B."/>
            <person name="Londer Y.Y."/>
            <person name="Scholz M.B."/>
            <person name="Posfai J."/>
            <person name="Malfatti S."/>
            <person name="Tringe S.G."/>
            <person name="Woyke T."/>
            <person name="Malmstrom R.R."/>
            <person name="Coleman-Derr D."/>
            <person name="Altamia M.A."/>
            <person name="Dedrick S."/>
            <person name="Kaluziak S.T."/>
            <person name="Haygood M.G."/>
            <person name="Distel D.L."/>
        </authorList>
    </citation>
    <scope>NUCLEOTIDE SEQUENCE</scope>
    <source>
        <strain evidence="8">Bs02</strain>
    </source>
</reference>
<dbReference type="GO" id="GO:0009279">
    <property type="term" value="C:cell outer membrane"/>
    <property type="evidence" value="ECO:0007669"/>
    <property type="project" value="UniProtKB-SubCell"/>
</dbReference>
<dbReference type="InterPro" id="IPR010104">
    <property type="entry name" value="TonB_rcpt_bac"/>
</dbReference>
<dbReference type="EMBL" id="KJ943281">
    <property type="protein sequence ID" value="AIH07632.1"/>
    <property type="molecule type" value="Genomic_DNA"/>
</dbReference>
<feature type="signal peptide" evidence="5">
    <location>
        <begin position="1"/>
        <end position="34"/>
    </location>
</feature>
<dbReference type="InterPro" id="IPR000531">
    <property type="entry name" value="Beta-barrel_TonB"/>
</dbReference>
<sequence length="1151" mass="126855">MAIGINKFGAKAGFTLASSLVVLTGALAAQRALAQDVEDEEYDGIAVEEVIVQGTRQSLQNAQDIKREADTFVDAISASDIGALPDRSVLEAMQRLPGVSIERFAAKNDPDHFSAEGSGAVVRGMTATRTEFNGRDSFTANSGRGLSFQDVAPELMSSVKLYKNQSADMIEGGIGGTVSLYTRLPFDRDGETVSFSMDNTYFDLNETWSPTYSGLYSNRWEFDDLGELGLLVSFAQGKSNSRSDGIQSEIFQTRDRSIFDDSYALGEAYVVVPNGSNVSMKEDDRERNGYSYALQWANPEDTLQAAATYLKSDSKLSWNESKISYQGDVVQNRLLTLDTMPAQGTTFQFDNSGVFSNGILANGQGWRAGVNDANRIPSGTNAEITFGDDPSLYPSVNRCTLPAAQWNAYEMELDDEGQPARPDGCGPDGGELVETFGHRFQTTSRVKNQRTVVADSSFNLKYTPNDDWEVILDYQHVDATTKDDDMEIMLGTVAMQDFSLGGSTPSMALVNPWDYTPPDTLGNLGAEAQELAASDYFVNPQAYWWKAAMDHYERAVGVEDAARVDVTRFFEDGFVTSLKGGLRQSTRDQEVAYSKYNWKQIAEIWGDDHGSKYTGDDNPYVDGYNAAWLDLPISESLSGYYEAVDWSSFNRGNGSFTVPGENPNRVLHPSSELANRYLEWGSLLADVTKPAVERDGWEPVQDRDLDGDGKADTTGYFLPSELSDISETNTAAYIRMDFETEVAGARISGNVGLRYFQIELESTGSIQFPDLVVNDSGSVGDRNRYFDELEGNAASVPEEYRGINEPGFANNAYVTTTATNKYDDVLPSLNLKVEFTDELMGRFAVSKAVALPDIGKLRNYVSISPEQVVARLDDNTITDQLDTIREDQILATWATGWSASAGNPFLKPMESIQYDASLEWYFADVGSLTASVFYKDLSNFFVSGAFPRAITNPSTGVTETVNVNGVVNSGDGSMSGFELAYQQTYDSLPEPFDGLGTQLNYTYIDAKSVPNPDLAGDATVDLSDADLSDREGIAYTGLPLESQSRHTANAVVFWQKNDWDARLAYNWRSGYLITARDVINPYRPIWSAAAGYLDASVFYNVTDELRVGFQGQNLLNTTVKTEMQISEDGYTQGRSWFTNDRRYSLIVRLNF</sequence>
<comment type="similarity">
    <text evidence="4">Belongs to the TonB-dependent receptor family.</text>
</comment>
<evidence type="ECO:0000259" key="7">
    <source>
        <dbReference type="Pfam" id="PF07715"/>
    </source>
</evidence>
<evidence type="ECO:0000313" key="8">
    <source>
        <dbReference type="EMBL" id="AIH07632.1"/>
    </source>
</evidence>
<evidence type="ECO:0000259" key="6">
    <source>
        <dbReference type="Pfam" id="PF00593"/>
    </source>
</evidence>
<dbReference type="PANTHER" id="PTHR40980">
    <property type="entry name" value="PLUG DOMAIN-CONTAINING PROTEIN"/>
    <property type="match status" value="1"/>
</dbReference>
<feature type="domain" description="TonB-dependent receptor plug" evidence="7">
    <location>
        <begin position="66"/>
        <end position="177"/>
    </location>
</feature>
<feature type="domain" description="TonB-dependent receptor-like beta-barrel" evidence="6">
    <location>
        <begin position="586"/>
        <end position="1114"/>
    </location>
</feature>
<keyword evidence="8" id="KW-0675">Receptor</keyword>
<proteinExistence type="inferred from homology"/>
<keyword evidence="4" id="KW-0798">TonB box</keyword>
<protein>
    <submittedName>
        <fullName evidence="8">TonB-dependent receptor</fullName>
    </submittedName>
</protein>
<keyword evidence="3" id="KW-0998">Cell outer membrane</keyword>
<dbReference type="InterPro" id="IPR036942">
    <property type="entry name" value="Beta-barrel_TonB_sf"/>
</dbReference>
<dbReference type="NCBIfam" id="TIGR01782">
    <property type="entry name" value="TonB-Xanth-Caul"/>
    <property type="match status" value="1"/>
</dbReference>
<dbReference type="Gene3D" id="2.170.130.10">
    <property type="entry name" value="TonB-dependent receptor, plug domain"/>
    <property type="match status" value="1"/>
</dbReference>
<dbReference type="InterPro" id="IPR012910">
    <property type="entry name" value="Plug_dom"/>
</dbReference>
<keyword evidence="2 4" id="KW-0472">Membrane</keyword>
<comment type="subcellular location">
    <subcellularLocation>
        <location evidence="1 4">Cell outer membrane</location>
    </subcellularLocation>
</comment>
<feature type="chain" id="PRO_5002265165" evidence="5">
    <location>
        <begin position="35"/>
        <end position="1151"/>
    </location>
</feature>
<accession>A0A0D3MF73</accession>
<keyword evidence="5" id="KW-0732">Signal</keyword>
<dbReference type="InterPro" id="IPR037066">
    <property type="entry name" value="Plug_dom_sf"/>
</dbReference>
<name>A0A0D3MF73_9GAMM</name>
<dbReference type="RefSeq" id="WP_188152219.1">
    <property type="nucleotide sequence ID" value="NZ_MRUH01000168.1"/>
</dbReference>
<dbReference type="SUPFAM" id="SSF56935">
    <property type="entry name" value="Porins"/>
    <property type="match status" value="1"/>
</dbReference>
<evidence type="ECO:0000256" key="5">
    <source>
        <dbReference type="SAM" id="SignalP"/>
    </source>
</evidence>
<dbReference type="AlphaFoldDB" id="A0A0D3MF73"/>